<protein>
    <recommendedName>
        <fullName evidence="3">Phage shock protein B</fullName>
    </recommendedName>
</protein>
<gene>
    <name evidence="1" type="ORF">SIL87_15800</name>
</gene>
<name>A0AAW9DUA8_ACIAO</name>
<dbReference type="GO" id="GO:0009271">
    <property type="term" value="P:phage shock"/>
    <property type="evidence" value="ECO:0007669"/>
    <property type="project" value="InterPro"/>
</dbReference>
<dbReference type="EMBL" id="JAWXYB010000018">
    <property type="protein sequence ID" value="MDX5932221.1"/>
    <property type="molecule type" value="Genomic_DNA"/>
</dbReference>
<dbReference type="Pfam" id="PF06667">
    <property type="entry name" value="PspB"/>
    <property type="match status" value="1"/>
</dbReference>
<evidence type="ECO:0000313" key="1">
    <source>
        <dbReference type="EMBL" id="MDX5932221.1"/>
    </source>
</evidence>
<evidence type="ECO:0008006" key="3">
    <source>
        <dbReference type="Google" id="ProtNLM"/>
    </source>
</evidence>
<comment type="caution">
    <text evidence="1">The sequence shown here is derived from an EMBL/GenBank/DDBJ whole genome shotgun (WGS) entry which is preliminary data.</text>
</comment>
<dbReference type="Proteomes" id="UP001279553">
    <property type="component" value="Unassembled WGS sequence"/>
</dbReference>
<dbReference type="RefSeq" id="WP_319615064.1">
    <property type="nucleotide sequence ID" value="NZ_JAWXYB010000018.1"/>
</dbReference>
<accession>A0AAW9DUA8</accession>
<keyword evidence="2" id="KW-1185">Reference proteome</keyword>
<evidence type="ECO:0000313" key="2">
    <source>
        <dbReference type="Proteomes" id="UP001279553"/>
    </source>
</evidence>
<reference evidence="1 2" key="1">
    <citation type="submission" date="2023-11" db="EMBL/GenBank/DDBJ databases">
        <title>MicrobeMod: A computational toolkit for identifying prokaryotic methylation and restriction-modification with nanopore sequencing.</title>
        <authorList>
            <person name="Crits-Christoph A."/>
            <person name="Kang S.C."/>
            <person name="Lee H."/>
            <person name="Ostrov N."/>
        </authorList>
    </citation>
    <scope>NUCLEOTIDE SEQUENCE [LARGE SCALE GENOMIC DNA]</scope>
    <source>
        <strain evidence="1 2">DSMZ 700</strain>
    </source>
</reference>
<sequence length="76" mass="8258">MSDFLALMIPIVAIAGAYALSAYKIYVRSRGAGLTGNDRQLIESLSATAQRLEQRVTALERALLDAELPYSRGTEV</sequence>
<organism evidence="1 2">
    <name type="scientific">Acidiphilium acidophilum</name>
    <name type="common">Thiobacillus acidophilus</name>
    <dbReference type="NCBI Taxonomy" id="76588"/>
    <lineage>
        <taxon>Bacteria</taxon>
        <taxon>Pseudomonadati</taxon>
        <taxon>Pseudomonadota</taxon>
        <taxon>Alphaproteobacteria</taxon>
        <taxon>Acetobacterales</taxon>
        <taxon>Acidocellaceae</taxon>
        <taxon>Acidiphilium</taxon>
    </lineage>
</organism>
<proteinExistence type="predicted"/>
<dbReference type="InterPro" id="IPR009554">
    <property type="entry name" value="Phageshock_PspB"/>
</dbReference>
<dbReference type="AlphaFoldDB" id="A0AAW9DUA8"/>
<dbReference type="GO" id="GO:0006355">
    <property type="term" value="P:regulation of DNA-templated transcription"/>
    <property type="evidence" value="ECO:0007669"/>
    <property type="project" value="InterPro"/>
</dbReference>